<accession>A0A835U1M5</accession>
<sequence length="126" mass="14117">MAASFPPGEPPSHTRHARFWYDAITIHTFFSNLSPPFTKHIISLSSVSHVVVPLFPYKYLSTRHPPAEALTCVTLSNNLTSQEGNVSEGGMRKEKSVVVKTVENPRLVLKSIWMWRRALVGVSSTR</sequence>
<dbReference type="AlphaFoldDB" id="A0A835U1M5"/>
<reference evidence="3 4" key="1">
    <citation type="journal article" date="2020" name="Nat. Food">
        <title>A phased Vanilla planifolia genome enables genetic improvement of flavour and production.</title>
        <authorList>
            <person name="Hasing T."/>
            <person name="Tang H."/>
            <person name="Brym M."/>
            <person name="Khazi F."/>
            <person name="Huang T."/>
            <person name="Chambers A.H."/>
        </authorList>
    </citation>
    <scope>NUCLEOTIDE SEQUENCE [LARGE SCALE GENOMIC DNA]</scope>
    <source>
        <tissue evidence="2">Leaf</tissue>
    </source>
</reference>
<dbReference type="EMBL" id="JADCNM010000614">
    <property type="protein sequence ID" value="KAG0446119.1"/>
    <property type="molecule type" value="Genomic_DNA"/>
</dbReference>
<gene>
    <name evidence="2" type="ORF">HPP92_028990</name>
    <name evidence="1" type="ORF">HPP92_029002</name>
</gene>
<evidence type="ECO:0000313" key="4">
    <source>
        <dbReference type="Proteomes" id="UP000639772"/>
    </source>
</evidence>
<organism evidence="2 3">
    <name type="scientific">Vanilla planifolia</name>
    <name type="common">Vanilla</name>
    <dbReference type="NCBI Taxonomy" id="51239"/>
    <lineage>
        <taxon>Eukaryota</taxon>
        <taxon>Viridiplantae</taxon>
        <taxon>Streptophyta</taxon>
        <taxon>Embryophyta</taxon>
        <taxon>Tracheophyta</taxon>
        <taxon>Spermatophyta</taxon>
        <taxon>Magnoliopsida</taxon>
        <taxon>Liliopsida</taxon>
        <taxon>Asparagales</taxon>
        <taxon>Orchidaceae</taxon>
        <taxon>Vanilloideae</taxon>
        <taxon>Vanilleae</taxon>
        <taxon>Vanilla</taxon>
    </lineage>
</organism>
<proteinExistence type="predicted"/>
<name>A0A835U1M5_VANPL</name>
<keyword evidence="3" id="KW-1185">Reference proteome</keyword>
<dbReference type="EMBL" id="JADCNL010000613">
    <property type="protein sequence ID" value="KAG0446124.1"/>
    <property type="molecule type" value="Genomic_DNA"/>
</dbReference>
<evidence type="ECO:0000313" key="2">
    <source>
        <dbReference type="EMBL" id="KAG0446124.1"/>
    </source>
</evidence>
<protein>
    <submittedName>
        <fullName evidence="2">Uncharacterized protein</fullName>
    </submittedName>
</protein>
<dbReference type="Proteomes" id="UP000636800">
    <property type="component" value="Unassembled WGS sequence"/>
</dbReference>
<evidence type="ECO:0000313" key="3">
    <source>
        <dbReference type="Proteomes" id="UP000636800"/>
    </source>
</evidence>
<comment type="caution">
    <text evidence="2">The sequence shown here is derived from an EMBL/GenBank/DDBJ whole genome shotgun (WGS) entry which is preliminary data.</text>
</comment>
<evidence type="ECO:0000313" key="1">
    <source>
        <dbReference type="EMBL" id="KAG0446119.1"/>
    </source>
</evidence>
<dbReference type="Proteomes" id="UP000639772">
    <property type="component" value="Unassembled WGS sequence"/>
</dbReference>